<dbReference type="HOGENOM" id="CLU_2590399_0_0_1"/>
<name>C1HB95_PARBA</name>
<evidence type="ECO:0000256" key="1">
    <source>
        <dbReference type="SAM" id="MobiDB-lite"/>
    </source>
</evidence>
<evidence type="ECO:0000313" key="2">
    <source>
        <dbReference type="EMBL" id="EEH37618.2"/>
    </source>
</evidence>
<dbReference type="RefSeq" id="XP_015700837.1">
    <property type="nucleotide sequence ID" value="XM_015846402.1"/>
</dbReference>
<organism evidence="2 3">
    <name type="scientific">Paracoccidioides lutzii (strain ATCC MYA-826 / Pb01)</name>
    <name type="common">Paracoccidioides brasiliensis</name>
    <dbReference type="NCBI Taxonomy" id="502779"/>
    <lineage>
        <taxon>Eukaryota</taxon>
        <taxon>Fungi</taxon>
        <taxon>Dikarya</taxon>
        <taxon>Ascomycota</taxon>
        <taxon>Pezizomycotina</taxon>
        <taxon>Eurotiomycetes</taxon>
        <taxon>Eurotiomycetidae</taxon>
        <taxon>Onygenales</taxon>
        <taxon>Ajellomycetaceae</taxon>
        <taxon>Paracoccidioides</taxon>
    </lineage>
</organism>
<dbReference type="AlphaFoldDB" id="C1HB95"/>
<dbReference type="Proteomes" id="UP000002059">
    <property type="component" value="Partially assembled WGS sequence"/>
</dbReference>
<keyword evidence="3" id="KW-1185">Reference proteome</keyword>
<accession>C1HB95</accession>
<sequence length="80" mass="9077">MALRQLYGWLKIKANNCIDKEAAETHFDEEGIFKYPGLNPTRSALADSLKMIEGKGIPRFHPEDAPLGTRRAQCCEETRK</sequence>
<dbReference type="VEuPathDB" id="FungiDB:PAAG_08036"/>
<proteinExistence type="predicted"/>
<dbReference type="KEGG" id="pbl:PAAG_08036"/>
<reference evidence="2 3" key="1">
    <citation type="journal article" date="2011" name="PLoS Genet.">
        <title>Comparative genomic analysis of human fungal pathogens causing paracoccidioidomycosis.</title>
        <authorList>
            <person name="Desjardins C.A."/>
            <person name="Champion M.D."/>
            <person name="Holder J.W."/>
            <person name="Muszewska A."/>
            <person name="Goldberg J."/>
            <person name="Bailao A.M."/>
            <person name="Brigido M.M."/>
            <person name="Ferreira M.E."/>
            <person name="Garcia A.M."/>
            <person name="Grynberg M."/>
            <person name="Gujja S."/>
            <person name="Heiman D.I."/>
            <person name="Henn M.R."/>
            <person name="Kodira C.D."/>
            <person name="Leon-Narvaez H."/>
            <person name="Longo L.V."/>
            <person name="Ma L.J."/>
            <person name="Malavazi I."/>
            <person name="Matsuo A.L."/>
            <person name="Morais F.V."/>
            <person name="Pereira M."/>
            <person name="Rodriguez-Brito S."/>
            <person name="Sakthikumar S."/>
            <person name="Salem-Izacc S.M."/>
            <person name="Sykes S.M."/>
            <person name="Teixeira M.M."/>
            <person name="Vallejo M.C."/>
            <person name="Walter M.E."/>
            <person name="Yandava C."/>
            <person name="Young S."/>
            <person name="Zeng Q."/>
            <person name="Zucker J."/>
            <person name="Felipe M.S."/>
            <person name="Goldman G.H."/>
            <person name="Haas B.J."/>
            <person name="McEwen J.G."/>
            <person name="Nino-Vega G."/>
            <person name="Puccia R."/>
            <person name="San-Blas G."/>
            <person name="Soares C.M."/>
            <person name="Birren B.W."/>
            <person name="Cuomo C.A."/>
        </authorList>
    </citation>
    <scope>NUCLEOTIDE SEQUENCE [LARGE SCALE GENOMIC DNA]</scope>
    <source>
        <strain evidence="3">ATCC MYA-826 / Pb01</strain>
    </source>
</reference>
<dbReference type="GeneID" id="9093230"/>
<feature type="region of interest" description="Disordered" evidence="1">
    <location>
        <begin position="60"/>
        <end position="80"/>
    </location>
</feature>
<gene>
    <name evidence="2" type="ORF">PAAG_08036</name>
</gene>
<protein>
    <submittedName>
        <fullName evidence="2">Uncharacterized protein</fullName>
    </submittedName>
</protein>
<dbReference type="EMBL" id="KN294020">
    <property type="protein sequence ID" value="EEH37618.2"/>
    <property type="molecule type" value="Genomic_DNA"/>
</dbReference>
<evidence type="ECO:0000313" key="3">
    <source>
        <dbReference type="Proteomes" id="UP000002059"/>
    </source>
</evidence>